<dbReference type="STRING" id="1348253.LK09_07560"/>
<gene>
    <name evidence="7" type="ORF">LK09_07560</name>
</gene>
<dbReference type="Pfam" id="PF13520">
    <property type="entry name" value="AA_permease_2"/>
    <property type="match status" value="1"/>
</dbReference>
<dbReference type="InterPro" id="IPR002293">
    <property type="entry name" value="AA/rel_permease1"/>
</dbReference>
<dbReference type="PANTHER" id="PTHR42770">
    <property type="entry name" value="AMINO ACID TRANSPORTER-RELATED"/>
    <property type="match status" value="1"/>
</dbReference>
<reference evidence="7 8" key="1">
    <citation type="submission" date="2014-11" db="EMBL/GenBank/DDBJ databases">
        <title>Genome sequence of Microbacterium mangrovi MUSC 115(T).</title>
        <authorList>
            <person name="Lee L.-H."/>
        </authorList>
    </citation>
    <scope>NUCLEOTIDE SEQUENCE [LARGE SCALE GENOMIC DNA]</scope>
    <source>
        <strain evidence="7 8">MUSC 115</strain>
    </source>
</reference>
<dbReference type="GO" id="GO:0005886">
    <property type="term" value="C:plasma membrane"/>
    <property type="evidence" value="ECO:0007669"/>
    <property type="project" value="UniProtKB-SubCell"/>
</dbReference>
<dbReference type="Gene3D" id="1.20.1740.10">
    <property type="entry name" value="Amino acid/polyamine transporter I"/>
    <property type="match status" value="1"/>
</dbReference>
<feature type="transmembrane region" description="Helical" evidence="6">
    <location>
        <begin position="319"/>
        <end position="339"/>
    </location>
</feature>
<keyword evidence="5 6" id="KW-0472">Membrane</keyword>
<evidence type="ECO:0000313" key="8">
    <source>
        <dbReference type="Proteomes" id="UP000031030"/>
    </source>
</evidence>
<keyword evidence="4 6" id="KW-1133">Transmembrane helix</keyword>
<evidence type="ECO:0000256" key="3">
    <source>
        <dbReference type="ARBA" id="ARBA00022692"/>
    </source>
</evidence>
<name>A0A0B2A5M1_9MICO</name>
<evidence type="ECO:0000256" key="4">
    <source>
        <dbReference type="ARBA" id="ARBA00022989"/>
    </source>
</evidence>
<organism evidence="7 8">
    <name type="scientific">Microbacterium mangrovi</name>
    <dbReference type="NCBI Taxonomy" id="1348253"/>
    <lineage>
        <taxon>Bacteria</taxon>
        <taxon>Bacillati</taxon>
        <taxon>Actinomycetota</taxon>
        <taxon>Actinomycetes</taxon>
        <taxon>Micrococcales</taxon>
        <taxon>Microbacteriaceae</taxon>
        <taxon>Microbacterium</taxon>
    </lineage>
</organism>
<keyword evidence="3 6" id="KW-0812">Transmembrane</keyword>
<evidence type="ECO:0000256" key="6">
    <source>
        <dbReference type="SAM" id="Phobius"/>
    </source>
</evidence>
<protein>
    <submittedName>
        <fullName evidence="7">Amino acid permease</fullName>
    </submittedName>
</protein>
<feature type="transmembrane region" description="Helical" evidence="6">
    <location>
        <begin position="109"/>
        <end position="131"/>
    </location>
</feature>
<keyword evidence="8" id="KW-1185">Reference proteome</keyword>
<feature type="transmembrane region" description="Helical" evidence="6">
    <location>
        <begin position="30"/>
        <end position="48"/>
    </location>
</feature>
<dbReference type="GO" id="GO:0022857">
    <property type="term" value="F:transmembrane transporter activity"/>
    <property type="evidence" value="ECO:0007669"/>
    <property type="project" value="InterPro"/>
</dbReference>
<evidence type="ECO:0000256" key="5">
    <source>
        <dbReference type="ARBA" id="ARBA00023136"/>
    </source>
</evidence>
<dbReference type="EMBL" id="JTDK01000006">
    <property type="protein sequence ID" value="KHK98759.1"/>
    <property type="molecule type" value="Genomic_DNA"/>
</dbReference>
<accession>A0A0B2A5M1</accession>
<evidence type="ECO:0000313" key="7">
    <source>
        <dbReference type="EMBL" id="KHK98759.1"/>
    </source>
</evidence>
<dbReference type="InterPro" id="IPR050367">
    <property type="entry name" value="APC_superfamily"/>
</dbReference>
<proteinExistence type="predicted"/>
<sequence>MAVAGSAPAYTIAATTATLIAVAGVGAPAALLWCAIPMLGIAWAFLYLGRADVNAGATYSWVARALHPVLGFLSGWAMVISMILFMLAAALPAGSMTVSLFAPDQVDNVALVTTVGAVWFVVMACLVYFGVHITARAQWIMGITEVGILLLFGVLALVRAATTAHAGLTFSWSWFGLSHLAGPGVFVAAALVAAFYFWGWDVSSNLNEEAVDGHKSAGRAGLIGVAIVFVLFEIYTVAVLTLMSTKSIEANSANVLSALGEIIWPGIGGKLLLLAFALSTIATLETALVQVTRTLFAMGRDNTMPRALGRVHPRWKTPAFATVVVAGVSLVLFVGSNFLGSVADIMTNAISSTGLLVAFYYTLAGVAVVVAYRRVLTKSLKNFLLIGLWPALGAVFLGWVFVASIPNNAPVVNIVGVGLIALGFIPLAIFSRRAKTYYSRRPLELPAEFETANPSNSAEPAMPGAVSD</sequence>
<dbReference type="Proteomes" id="UP000031030">
    <property type="component" value="Unassembled WGS sequence"/>
</dbReference>
<feature type="transmembrane region" description="Helical" evidence="6">
    <location>
        <begin position="345"/>
        <end position="371"/>
    </location>
</feature>
<comment type="subcellular location">
    <subcellularLocation>
        <location evidence="1">Cell membrane</location>
        <topology evidence="1">Multi-pass membrane protein</topology>
    </subcellularLocation>
</comment>
<dbReference type="PIRSF" id="PIRSF006060">
    <property type="entry name" value="AA_transporter"/>
    <property type="match status" value="1"/>
</dbReference>
<feature type="transmembrane region" description="Helical" evidence="6">
    <location>
        <begin position="174"/>
        <end position="199"/>
    </location>
</feature>
<feature type="transmembrane region" description="Helical" evidence="6">
    <location>
        <begin position="262"/>
        <end position="284"/>
    </location>
</feature>
<feature type="transmembrane region" description="Helical" evidence="6">
    <location>
        <begin position="7"/>
        <end position="24"/>
    </location>
</feature>
<feature type="transmembrane region" description="Helical" evidence="6">
    <location>
        <begin position="411"/>
        <end position="431"/>
    </location>
</feature>
<feature type="transmembrane region" description="Helical" evidence="6">
    <location>
        <begin position="143"/>
        <end position="162"/>
    </location>
</feature>
<evidence type="ECO:0000256" key="2">
    <source>
        <dbReference type="ARBA" id="ARBA00022475"/>
    </source>
</evidence>
<feature type="transmembrane region" description="Helical" evidence="6">
    <location>
        <begin position="69"/>
        <end position="89"/>
    </location>
</feature>
<comment type="caution">
    <text evidence="7">The sequence shown here is derived from an EMBL/GenBank/DDBJ whole genome shotgun (WGS) entry which is preliminary data.</text>
</comment>
<feature type="transmembrane region" description="Helical" evidence="6">
    <location>
        <begin position="220"/>
        <end position="242"/>
    </location>
</feature>
<evidence type="ECO:0000256" key="1">
    <source>
        <dbReference type="ARBA" id="ARBA00004651"/>
    </source>
</evidence>
<dbReference type="AlphaFoldDB" id="A0A0B2A5M1"/>
<feature type="transmembrane region" description="Helical" evidence="6">
    <location>
        <begin position="383"/>
        <end position="405"/>
    </location>
</feature>
<dbReference type="PANTHER" id="PTHR42770:SF7">
    <property type="entry name" value="MEMBRANE PROTEIN"/>
    <property type="match status" value="1"/>
</dbReference>
<keyword evidence="2" id="KW-1003">Cell membrane</keyword>